<name>A0A6J4Q122_9RHOB</name>
<evidence type="ECO:0000313" key="1">
    <source>
        <dbReference type="EMBL" id="CAA9429284.1"/>
    </source>
</evidence>
<reference evidence="1" key="1">
    <citation type="submission" date="2020-02" db="EMBL/GenBank/DDBJ databases">
        <authorList>
            <person name="Meier V. D."/>
        </authorList>
    </citation>
    <scope>NUCLEOTIDE SEQUENCE</scope>
    <source>
        <strain evidence="1">AVDCRST_MAG15</strain>
    </source>
</reference>
<sequence>MSQDLDAERLRVLLEARGLRLRPEDEAATLSTAQFLRAAAERIRRAAP</sequence>
<proteinExistence type="predicted"/>
<organism evidence="1">
    <name type="scientific">uncultured Rubellimicrobium sp</name>
    <dbReference type="NCBI Taxonomy" id="543078"/>
    <lineage>
        <taxon>Bacteria</taxon>
        <taxon>Pseudomonadati</taxon>
        <taxon>Pseudomonadota</taxon>
        <taxon>Alphaproteobacteria</taxon>
        <taxon>Rhodobacterales</taxon>
        <taxon>Roseobacteraceae</taxon>
        <taxon>Rubellimicrobium</taxon>
        <taxon>environmental samples</taxon>
    </lineage>
</organism>
<dbReference type="AlphaFoldDB" id="A0A6J4Q122"/>
<gene>
    <name evidence="1" type="ORF">AVDCRST_MAG15-2751</name>
</gene>
<dbReference type="EMBL" id="CADCUU010000411">
    <property type="protein sequence ID" value="CAA9429284.1"/>
    <property type="molecule type" value="Genomic_DNA"/>
</dbReference>
<protein>
    <submittedName>
        <fullName evidence="1">Uncharacterized protein</fullName>
    </submittedName>
</protein>
<accession>A0A6J4Q122</accession>